<accession>A0A6G0MZ80</accession>
<organism evidence="5 6">
    <name type="scientific">Phytophthora fragariae</name>
    <dbReference type="NCBI Taxonomy" id="53985"/>
    <lineage>
        <taxon>Eukaryota</taxon>
        <taxon>Sar</taxon>
        <taxon>Stramenopiles</taxon>
        <taxon>Oomycota</taxon>
        <taxon>Peronosporomycetes</taxon>
        <taxon>Peronosporales</taxon>
        <taxon>Peronosporaceae</taxon>
        <taxon>Phytophthora</taxon>
    </lineage>
</organism>
<dbReference type="GO" id="GO:0005576">
    <property type="term" value="C:extracellular region"/>
    <property type="evidence" value="ECO:0007669"/>
    <property type="project" value="UniProtKB-SubCell"/>
</dbReference>
<evidence type="ECO:0000313" key="5">
    <source>
        <dbReference type="EMBL" id="KAE9187665.1"/>
    </source>
</evidence>
<evidence type="ECO:0000256" key="2">
    <source>
        <dbReference type="ARBA" id="ARBA00004613"/>
    </source>
</evidence>
<evidence type="ECO:0000256" key="1">
    <source>
        <dbReference type="ARBA" id="ARBA00004340"/>
    </source>
</evidence>
<dbReference type="Proteomes" id="UP000476176">
    <property type="component" value="Unassembled WGS sequence"/>
</dbReference>
<dbReference type="GO" id="GO:0043657">
    <property type="term" value="C:host cell"/>
    <property type="evidence" value="ECO:0007669"/>
    <property type="project" value="UniProtKB-SubCell"/>
</dbReference>
<keyword evidence="3" id="KW-0964">Secreted</keyword>
<comment type="subcellular location">
    <subcellularLocation>
        <location evidence="1">Host cell</location>
    </subcellularLocation>
    <subcellularLocation>
        <location evidence="2">Secreted</location>
    </subcellularLocation>
</comment>
<reference evidence="5 6" key="1">
    <citation type="submission" date="2018-09" db="EMBL/GenBank/DDBJ databases">
        <title>Genomic investigation of the strawberry pathogen Phytophthora fragariae indicates pathogenicity is determined by transcriptional variation in three key races.</title>
        <authorList>
            <person name="Adams T.M."/>
            <person name="Armitage A.D."/>
            <person name="Sobczyk M.K."/>
            <person name="Bates H.J."/>
            <person name="Dunwell J.M."/>
            <person name="Nellist C.F."/>
            <person name="Harrison R.J."/>
        </authorList>
    </citation>
    <scope>NUCLEOTIDE SEQUENCE [LARGE SCALE GENOMIC DNA]</scope>
    <source>
        <strain evidence="5 6">BC-23</strain>
    </source>
</reference>
<gene>
    <name evidence="5" type="ORF">PF004_g22727</name>
</gene>
<proteinExistence type="predicted"/>
<protein>
    <recommendedName>
        <fullName evidence="4">Crinkler effector protein N-terminal domain-containing protein</fullName>
    </recommendedName>
</protein>
<dbReference type="EMBL" id="QXGC01002323">
    <property type="protein sequence ID" value="KAE9187665.1"/>
    <property type="molecule type" value="Genomic_DNA"/>
</dbReference>
<dbReference type="AlphaFoldDB" id="A0A6G0MZ80"/>
<comment type="caution">
    <text evidence="5">The sequence shown here is derived from an EMBL/GenBank/DDBJ whole genome shotgun (WGS) entry which is preliminary data.</text>
</comment>
<evidence type="ECO:0000256" key="3">
    <source>
        <dbReference type="ARBA" id="ARBA00022525"/>
    </source>
</evidence>
<evidence type="ECO:0000313" key="6">
    <source>
        <dbReference type="Proteomes" id="UP000476176"/>
    </source>
</evidence>
<dbReference type="InterPro" id="IPR045379">
    <property type="entry name" value="Crinkler_N"/>
</dbReference>
<sequence length="374" mass="42193">MVTTLTCLLLGLPDEEPFDIEVDSQSVVDTVKAAIKAKNPDIQCPNRKLRLYLAKQDSGGAWLDSQDSVISELKTGEIPAKLELLTRKSIDPQALVREVFSDAPPNKAIHVLVKVIGDKSASAVVKSVMPVFDEGWTSAWKKAFNSEQVLPEALPPVDDLGEFLDSELPVKIGVPESFYTWSRQFWYPEKIFKATDSEPCVEFLHQVGYRTLCPVYRQDTKASYISHWDDSIRHVLEFVLRGQSSRYSIDAPLDGGPATPDFVFMLDSVCVLRGEEAGPKPILVDSPRFRKFDQVRWTHGNVPYLFGYTTDTSNVSLYALTRQSPDSNQIRSRRLDSYNISSTDSRFHLLLAVLNMSRLLQSIFFFSVRYIDVT</sequence>
<name>A0A6G0MZ80_9STRA</name>
<dbReference type="Pfam" id="PF20147">
    <property type="entry name" value="Crinkler"/>
    <property type="match status" value="1"/>
</dbReference>
<evidence type="ECO:0000259" key="4">
    <source>
        <dbReference type="Pfam" id="PF20147"/>
    </source>
</evidence>
<feature type="domain" description="Crinkler effector protein N-terminal" evidence="4">
    <location>
        <begin position="4"/>
        <end position="114"/>
    </location>
</feature>